<dbReference type="GO" id="GO:0005737">
    <property type="term" value="C:cytoplasm"/>
    <property type="evidence" value="ECO:0007669"/>
    <property type="project" value="TreeGrafter"/>
</dbReference>
<sequence>MLLLLYVAAIVLWTSCDSTIYTDTRNVYPYRRYLGDVEDSGMDSRYVDSRALDDNGVDSRYFDSRALNGNGEDSRYFDSRALDDNGVDSRYFDSRALNGNGEDSRYVDSRSMDDRSNDRDDNMVLNRDHGGIPMGPSHGCDNGKIGIEVDWDPKSTAEYTCDPGVVLKKDAKYEPKMVCERRPKSPLHICIKDRITYGDYLPISGSHRPVWPTFGTYRYLPPQRWLHGLEHAAILLVYHPCVDKKDLQPLIDLLRSCVRRHLITPYKKLSTSKPFALVNWGCKLEMSIPDVEKAKEFIMDRANKGLEPDVYYHGGYNTGLTKMAKVVSDVKDSTVCPSNKE</sequence>
<reference evidence="3 4" key="1">
    <citation type="submission" date="2024-01" db="EMBL/GenBank/DDBJ databases">
        <title>The genome of the rayed Mediterranean limpet Patella caerulea (Linnaeus, 1758).</title>
        <authorList>
            <person name="Anh-Thu Weber A."/>
            <person name="Halstead-Nussloch G."/>
        </authorList>
    </citation>
    <scope>NUCLEOTIDE SEQUENCE [LARGE SCALE GENOMIC DNA]</scope>
    <source>
        <strain evidence="3">AATW-2023a</strain>
        <tissue evidence="3">Whole specimen</tissue>
    </source>
</reference>
<feature type="chain" id="PRO_5043046314" evidence="2">
    <location>
        <begin position="19"/>
        <end position="341"/>
    </location>
</feature>
<organism evidence="3 4">
    <name type="scientific">Patella caerulea</name>
    <name type="common">Rayed Mediterranean limpet</name>
    <dbReference type="NCBI Taxonomy" id="87958"/>
    <lineage>
        <taxon>Eukaryota</taxon>
        <taxon>Metazoa</taxon>
        <taxon>Spiralia</taxon>
        <taxon>Lophotrochozoa</taxon>
        <taxon>Mollusca</taxon>
        <taxon>Gastropoda</taxon>
        <taxon>Patellogastropoda</taxon>
        <taxon>Patelloidea</taxon>
        <taxon>Patellidae</taxon>
        <taxon>Patella</taxon>
    </lineage>
</organism>
<dbReference type="PANTHER" id="PTHR34179:SF1">
    <property type="entry name" value="TUMOR PROTEIN P53-INDUCIBLE PROTEIN 13"/>
    <property type="match status" value="1"/>
</dbReference>
<keyword evidence="2" id="KW-0732">Signal</keyword>
<feature type="compositionally biased region" description="Basic and acidic residues" evidence="1">
    <location>
        <begin position="102"/>
        <end position="130"/>
    </location>
</feature>
<dbReference type="PANTHER" id="PTHR34179">
    <property type="entry name" value="TUMOR PROTEIN P53-INDUCIBLE PROTEIN 13"/>
    <property type="match status" value="1"/>
</dbReference>
<evidence type="ECO:0000256" key="2">
    <source>
        <dbReference type="SAM" id="SignalP"/>
    </source>
</evidence>
<dbReference type="Pfam" id="PF11303">
    <property type="entry name" value="DUF3105"/>
    <property type="match status" value="1"/>
</dbReference>
<dbReference type="AlphaFoldDB" id="A0AAN8KB72"/>
<dbReference type="InterPro" id="IPR021454">
    <property type="entry name" value="DUF3105"/>
</dbReference>
<protein>
    <submittedName>
        <fullName evidence="3">Uncharacterized protein</fullName>
    </submittedName>
</protein>
<feature type="signal peptide" evidence="2">
    <location>
        <begin position="1"/>
        <end position="18"/>
    </location>
</feature>
<evidence type="ECO:0000256" key="1">
    <source>
        <dbReference type="SAM" id="MobiDB-lite"/>
    </source>
</evidence>
<dbReference type="EMBL" id="JAZGQO010000002">
    <property type="protein sequence ID" value="KAK6192716.1"/>
    <property type="molecule type" value="Genomic_DNA"/>
</dbReference>
<gene>
    <name evidence="3" type="ORF">SNE40_004140</name>
</gene>
<name>A0AAN8KB72_PATCE</name>
<dbReference type="Proteomes" id="UP001347796">
    <property type="component" value="Unassembled WGS sequence"/>
</dbReference>
<feature type="region of interest" description="Disordered" evidence="1">
    <location>
        <begin position="102"/>
        <end position="139"/>
    </location>
</feature>
<proteinExistence type="predicted"/>
<keyword evidence="4" id="KW-1185">Reference proteome</keyword>
<evidence type="ECO:0000313" key="4">
    <source>
        <dbReference type="Proteomes" id="UP001347796"/>
    </source>
</evidence>
<accession>A0AAN8KB72</accession>
<comment type="caution">
    <text evidence="3">The sequence shown here is derived from an EMBL/GenBank/DDBJ whole genome shotgun (WGS) entry which is preliminary data.</text>
</comment>
<evidence type="ECO:0000313" key="3">
    <source>
        <dbReference type="EMBL" id="KAK6192716.1"/>
    </source>
</evidence>